<evidence type="ECO:0000256" key="3">
    <source>
        <dbReference type="ARBA" id="ARBA00023125"/>
    </source>
</evidence>
<keyword evidence="2" id="KW-0805">Transcription regulation</keyword>
<proteinExistence type="inferred from homology"/>
<dbReference type="GO" id="GO:0003677">
    <property type="term" value="F:DNA binding"/>
    <property type="evidence" value="ECO:0007669"/>
    <property type="project" value="UniProtKB-KW"/>
</dbReference>
<gene>
    <name evidence="7" type="ORF">SAMN04488535_0198</name>
</gene>
<dbReference type="RefSeq" id="WP_092147580.1">
    <property type="nucleotide sequence ID" value="NZ_LT629700.1"/>
</dbReference>
<reference evidence="8" key="1">
    <citation type="submission" date="2016-10" db="EMBL/GenBank/DDBJ databases">
        <authorList>
            <person name="Varghese N."/>
            <person name="Submissions S."/>
        </authorList>
    </citation>
    <scope>NUCLEOTIDE SEQUENCE [LARGE SCALE GENOMIC DNA]</scope>
    <source>
        <strain evidence="8">DSM 20632</strain>
    </source>
</reference>
<keyword evidence="5" id="KW-0804">Transcription</keyword>
<feature type="domain" description="LysR substrate-binding" evidence="6">
    <location>
        <begin position="100"/>
        <end position="172"/>
    </location>
</feature>
<name>A0A1G9LKI5_9CORY</name>
<dbReference type="GO" id="GO:0032993">
    <property type="term" value="C:protein-DNA complex"/>
    <property type="evidence" value="ECO:0007669"/>
    <property type="project" value="TreeGrafter"/>
</dbReference>
<dbReference type="Proteomes" id="UP000199350">
    <property type="component" value="Chromosome I"/>
</dbReference>
<dbReference type="PANTHER" id="PTHR30346">
    <property type="entry name" value="TRANSCRIPTIONAL DUAL REGULATOR HCAR-RELATED"/>
    <property type="match status" value="1"/>
</dbReference>
<dbReference type="OrthoDB" id="3388207at2"/>
<organism evidence="7 8">
    <name type="scientific">Corynebacterium mycetoides</name>
    <dbReference type="NCBI Taxonomy" id="38302"/>
    <lineage>
        <taxon>Bacteria</taxon>
        <taxon>Bacillati</taxon>
        <taxon>Actinomycetota</taxon>
        <taxon>Actinomycetes</taxon>
        <taxon>Mycobacteriales</taxon>
        <taxon>Corynebacteriaceae</taxon>
        <taxon>Corynebacterium</taxon>
    </lineage>
</organism>
<keyword evidence="4" id="KW-0010">Activator</keyword>
<keyword evidence="3" id="KW-0238">DNA-binding</keyword>
<evidence type="ECO:0000259" key="6">
    <source>
        <dbReference type="Pfam" id="PF03466"/>
    </source>
</evidence>
<dbReference type="PANTHER" id="PTHR30346:SF28">
    <property type="entry name" value="HTH-TYPE TRANSCRIPTIONAL REGULATOR CYNR"/>
    <property type="match status" value="1"/>
</dbReference>
<dbReference type="STRING" id="38302.SAMN04488535_0198"/>
<dbReference type="Gene3D" id="3.40.190.10">
    <property type="entry name" value="Periplasmic binding protein-like II"/>
    <property type="match status" value="2"/>
</dbReference>
<dbReference type="EMBL" id="LT629700">
    <property type="protein sequence ID" value="SDL62406.1"/>
    <property type="molecule type" value="Genomic_DNA"/>
</dbReference>
<evidence type="ECO:0000256" key="2">
    <source>
        <dbReference type="ARBA" id="ARBA00023015"/>
    </source>
</evidence>
<evidence type="ECO:0000256" key="4">
    <source>
        <dbReference type="ARBA" id="ARBA00023159"/>
    </source>
</evidence>
<evidence type="ECO:0000256" key="5">
    <source>
        <dbReference type="ARBA" id="ARBA00023163"/>
    </source>
</evidence>
<dbReference type="CDD" id="cd05466">
    <property type="entry name" value="PBP2_LTTR_substrate"/>
    <property type="match status" value="1"/>
</dbReference>
<dbReference type="AlphaFoldDB" id="A0A1G9LKI5"/>
<evidence type="ECO:0000256" key="1">
    <source>
        <dbReference type="ARBA" id="ARBA00009437"/>
    </source>
</evidence>
<comment type="similarity">
    <text evidence="1">Belongs to the LysR transcriptional regulatory family.</text>
</comment>
<evidence type="ECO:0000313" key="8">
    <source>
        <dbReference type="Proteomes" id="UP000199350"/>
    </source>
</evidence>
<dbReference type="Pfam" id="PF03466">
    <property type="entry name" value="LysR_substrate"/>
    <property type="match status" value="1"/>
</dbReference>
<sequence>MLTLAFATGTEPGKWFRRYLEATDHGLDARGADDPLSLLEAGECVVALMRLPDARVSEEHHRVILYEEAPGVAVPKGSLYAELGERVLIDDLADEPVNFAYAPGAEIDQLRAALQVVAANVGVAFAPKPLLKALSKKQVTVLDVEGETTPVALVWRKSDDGDAVQDFVGIAKGRSVRSSRNAPRKARTRKYR</sequence>
<accession>A0A1G9LKI5</accession>
<dbReference type="InterPro" id="IPR005119">
    <property type="entry name" value="LysR_subst-bd"/>
</dbReference>
<keyword evidence="8" id="KW-1185">Reference proteome</keyword>
<evidence type="ECO:0000313" key="7">
    <source>
        <dbReference type="EMBL" id="SDL62406.1"/>
    </source>
</evidence>
<protein>
    <submittedName>
        <fullName evidence="7">LysR substrate binding domain-containing protein</fullName>
    </submittedName>
</protein>
<dbReference type="GO" id="GO:0003700">
    <property type="term" value="F:DNA-binding transcription factor activity"/>
    <property type="evidence" value="ECO:0007669"/>
    <property type="project" value="TreeGrafter"/>
</dbReference>
<dbReference type="SUPFAM" id="SSF53850">
    <property type="entry name" value="Periplasmic binding protein-like II"/>
    <property type="match status" value="1"/>
</dbReference>